<dbReference type="CDD" id="cd00093">
    <property type="entry name" value="HTH_XRE"/>
    <property type="match status" value="1"/>
</dbReference>
<evidence type="ECO:0000313" key="4">
    <source>
        <dbReference type="Proteomes" id="UP000095621"/>
    </source>
</evidence>
<reference evidence="3 5" key="2">
    <citation type="journal article" date="2019" name="Nat. Med.">
        <title>A library of human gut bacterial isolates paired with longitudinal multiomics data enables mechanistic microbiome research.</title>
        <authorList>
            <person name="Poyet M."/>
            <person name="Groussin M."/>
            <person name="Gibbons S.M."/>
            <person name="Avila-Pacheco J."/>
            <person name="Jiang X."/>
            <person name="Kearney S.M."/>
            <person name="Perrotta A.R."/>
            <person name="Berdy B."/>
            <person name="Zhao S."/>
            <person name="Lieberman T.D."/>
            <person name="Swanson P.K."/>
            <person name="Smith M."/>
            <person name="Roesemann S."/>
            <person name="Alexander J.E."/>
            <person name="Rich S.A."/>
            <person name="Livny J."/>
            <person name="Vlamakis H."/>
            <person name="Clish C."/>
            <person name="Bullock K."/>
            <person name="Deik A."/>
            <person name="Scott J."/>
            <person name="Pierce K.A."/>
            <person name="Xavier R.J."/>
            <person name="Alm E.J."/>
        </authorList>
    </citation>
    <scope>NUCLEOTIDE SEQUENCE [LARGE SCALE GENOMIC DNA]</scope>
    <source>
        <strain evidence="3 5">BIOML-A1</strain>
    </source>
</reference>
<evidence type="ECO:0000313" key="5">
    <source>
        <dbReference type="Proteomes" id="UP000481964"/>
    </source>
</evidence>
<dbReference type="OrthoDB" id="428540at2"/>
<dbReference type="RefSeq" id="WP_055216089.1">
    <property type="nucleotide sequence ID" value="NZ_CZBU01000005.1"/>
</dbReference>
<dbReference type="GO" id="GO:0003677">
    <property type="term" value="F:DNA binding"/>
    <property type="evidence" value="ECO:0007669"/>
    <property type="project" value="InterPro"/>
</dbReference>
<gene>
    <name evidence="2" type="ORF">ERS852490_02209</name>
    <name evidence="3" type="ORF">GKE48_00240</name>
</gene>
<sequence>MKNKNSIDRIIQVNDTNIGNNIAALRKSLNIKQTDMIARLQTDGIDISIYSYNRIEKGSQNPTVSFLYACCRILNCDMNTIFNFHCDM</sequence>
<evidence type="ECO:0000259" key="1">
    <source>
        <dbReference type="PROSITE" id="PS50943"/>
    </source>
</evidence>
<dbReference type="Pfam" id="PF01381">
    <property type="entry name" value="HTH_3"/>
    <property type="match status" value="1"/>
</dbReference>
<reference evidence="2 4" key="1">
    <citation type="submission" date="2015-09" db="EMBL/GenBank/DDBJ databases">
        <authorList>
            <consortium name="Pathogen Informatics"/>
        </authorList>
    </citation>
    <scope>NUCLEOTIDE SEQUENCE [LARGE SCALE GENOMIC DNA]</scope>
    <source>
        <strain evidence="2 4">2789STDY5834875</strain>
    </source>
</reference>
<proteinExistence type="predicted"/>
<dbReference type="PROSITE" id="PS50943">
    <property type="entry name" value="HTH_CROC1"/>
    <property type="match status" value="1"/>
</dbReference>
<dbReference type="AlphaFoldDB" id="A0A174Z3L5"/>
<accession>A0A174Z3L5</accession>
<dbReference type="EMBL" id="WKRD01000001">
    <property type="protein sequence ID" value="MSC55888.1"/>
    <property type="molecule type" value="Genomic_DNA"/>
</dbReference>
<dbReference type="Gene3D" id="1.10.260.40">
    <property type="entry name" value="lambda repressor-like DNA-binding domains"/>
    <property type="match status" value="1"/>
</dbReference>
<protein>
    <submittedName>
        <fullName evidence="2 3">Helix-turn-helix domain</fullName>
    </submittedName>
</protein>
<dbReference type="InterPro" id="IPR001387">
    <property type="entry name" value="Cro/C1-type_HTH"/>
</dbReference>
<dbReference type="SUPFAM" id="SSF47413">
    <property type="entry name" value="lambda repressor-like DNA-binding domains"/>
    <property type="match status" value="1"/>
</dbReference>
<evidence type="ECO:0000313" key="2">
    <source>
        <dbReference type="EMBL" id="CUQ78561.1"/>
    </source>
</evidence>
<evidence type="ECO:0000313" key="3">
    <source>
        <dbReference type="EMBL" id="MSC55888.1"/>
    </source>
</evidence>
<organism evidence="2 4">
    <name type="scientific">Lachnospira eligens</name>
    <dbReference type="NCBI Taxonomy" id="39485"/>
    <lineage>
        <taxon>Bacteria</taxon>
        <taxon>Bacillati</taxon>
        <taxon>Bacillota</taxon>
        <taxon>Clostridia</taxon>
        <taxon>Lachnospirales</taxon>
        <taxon>Lachnospiraceae</taxon>
        <taxon>Lachnospira</taxon>
    </lineage>
</organism>
<dbReference type="Proteomes" id="UP000481964">
    <property type="component" value="Unassembled WGS sequence"/>
</dbReference>
<dbReference type="Proteomes" id="UP000095621">
    <property type="component" value="Unassembled WGS sequence"/>
</dbReference>
<dbReference type="EMBL" id="CZBU01000005">
    <property type="protein sequence ID" value="CUQ78561.1"/>
    <property type="molecule type" value="Genomic_DNA"/>
</dbReference>
<name>A0A174Z3L5_9FIRM</name>
<dbReference type="InterPro" id="IPR010982">
    <property type="entry name" value="Lambda_DNA-bd_dom_sf"/>
</dbReference>
<feature type="domain" description="HTH cro/C1-type" evidence="1">
    <location>
        <begin position="22"/>
        <end position="81"/>
    </location>
</feature>